<feature type="region of interest" description="Disordered" evidence="4">
    <location>
        <begin position="46"/>
        <end position="88"/>
    </location>
</feature>
<reference evidence="6" key="2">
    <citation type="submission" date="2025-08" db="UniProtKB">
        <authorList>
            <consortium name="Ensembl"/>
        </authorList>
    </citation>
    <scope>IDENTIFICATION</scope>
</reference>
<dbReference type="InterPro" id="IPR044867">
    <property type="entry name" value="DEUBAD_dom"/>
</dbReference>
<feature type="region of interest" description="Disordered" evidence="4">
    <location>
        <begin position="108"/>
        <end position="135"/>
    </location>
</feature>
<dbReference type="GO" id="GO:0061133">
    <property type="term" value="F:endopeptidase activator activity"/>
    <property type="evidence" value="ECO:0007669"/>
    <property type="project" value="TreeGrafter"/>
</dbReference>
<evidence type="ECO:0000259" key="5">
    <source>
        <dbReference type="PROSITE" id="PS51916"/>
    </source>
</evidence>
<feature type="domain" description="DEUBAD" evidence="5">
    <location>
        <begin position="238"/>
        <end position="352"/>
    </location>
</feature>
<evidence type="ECO:0000256" key="2">
    <source>
        <dbReference type="ARBA" id="ARBA00009216"/>
    </source>
</evidence>
<dbReference type="Pfam" id="PF16550">
    <property type="entry name" value="RPN13_C"/>
    <property type="match status" value="1"/>
</dbReference>
<gene>
    <name evidence="6" type="primary">ADRM1</name>
</gene>
<accession>A0A8C2QXZ0</accession>
<dbReference type="InterPro" id="IPR006773">
    <property type="entry name" value="Rpn13/ADRM1"/>
</dbReference>
<dbReference type="AlphaFoldDB" id="A0A8C2QXZ0"/>
<dbReference type="GO" id="GO:0070628">
    <property type="term" value="F:proteasome binding"/>
    <property type="evidence" value="ECO:0007669"/>
    <property type="project" value="TreeGrafter"/>
</dbReference>
<dbReference type="PROSITE" id="PS51916">
    <property type="entry name" value="DEUBAD"/>
    <property type="match status" value="1"/>
</dbReference>
<reference evidence="6" key="1">
    <citation type="submission" date="2019-03" db="EMBL/GenBank/DDBJ databases">
        <title>Genome sequencing and reference-guided assembly of Black Bengal Goat (Capra hircus).</title>
        <authorList>
            <person name="Siddiki A.Z."/>
            <person name="Baten A."/>
            <person name="Billah M."/>
            <person name="Alam M.A.U."/>
            <person name="Shawrob K.S.M."/>
            <person name="Saha S."/>
            <person name="Chowdhury M."/>
            <person name="Rahman A.H."/>
            <person name="Stear M."/>
            <person name="Miah G."/>
            <person name="Das G.B."/>
            <person name="Hossain M.M."/>
            <person name="Kumkum M."/>
            <person name="Islam M.S."/>
            <person name="Mollah A.M."/>
            <person name="Ahsan A."/>
            <person name="Tusar F."/>
            <person name="Khan M.K.I."/>
        </authorList>
    </citation>
    <scope>NUCLEOTIDE SEQUENCE [LARGE SCALE GENOMIC DNA]</scope>
</reference>
<dbReference type="FunFam" id="1.10.2020.20:FF:000001">
    <property type="entry name" value="Proteasomal ubiquitin receptor ADRM1"/>
    <property type="match status" value="1"/>
</dbReference>
<keyword evidence="3" id="KW-0539">Nucleus</keyword>
<feature type="region of interest" description="Disordered" evidence="4">
    <location>
        <begin position="153"/>
        <end position="220"/>
    </location>
</feature>
<dbReference type="GO" id="GO:0005634">
    <property type="term" value="C:nucleus"/>
    <property type="evidence" value="ECO:0007669"/>
    <property type="project" value="UniProtKB-SubCell"/>
</dbReference>
<dbReference type="Gene3D" id="1.10.2020.20">
    <property type="match status" value="1"/>
</dbReference>
<dbReference type="InterPro" id="IPR038108">
    <property type="entry name" value="RPN13_DEUBAD_sf"/>
</dbReference>
<dbReference type="PANTHER" id="PTHR12225">
    <property type="entry name" value="ADHESION REGULATING MOLECULE 1 110 KDA CELL MEMBRANE GLYCOPROTEIN"/>
    <property type="match status" value="1"/>
</dbReference>
<evidence type="ECO:0000256" key="3">
    <source>
        <dbReference type="ARBA" id="ARBA00023242"/>
    </source>
</evidence>
<evidence type="ECO:0000313" key="6">
    <source>
        <dbReference type="Ensembl" id="ENSCHIP00010016948.1"/>
    </source>
</evidence>
<comment type="subcellular location">
    <subcellularLocation>
        <location evidence="1">Nucleus</location>
    </subcellularLocation>
</comment>
<proteinExistence type="inferred from homology"/>
<evidence type="ECO:0000256" key="1">
    <source>
        <dbReference type="ARBA" id="ARBA00004123"/>
    </source>
</evidence>
<dbReference type="GO" id="GO:0005737">
    <property type="term" value="C:cytoplasm"/>
    <property type="evidence" value="ECO:0007669"/>
    <property type="project" value="InterPro"/>
</dbReference>
<name>A0A8C2QXZ0_CAPHI</name>
<comment type="similarity">
    <text evidence="2">Belongs to the ADRM1 family.</text>
</comment>
<sequence length="368" mass="36792">MWKVLGPGGSGREGAALLMAPLGLMSCGMVPLSPLKDHLKTHHVPALTSASPSDAGREPSPDPVHPGLSEQGQDGRVHPVSGHTACTPPSCLRLGGLREWGLGVSQAAESAPPGWLPTERWTGLEGNASVGESGPLWGPGLGGLGALTGPGLASLLGSGGPPASSSSSSSRSQSAAVTPSSTTSSTRATPAPSAPAAASATSPSPAPSSGDGASTAASPAQPIQLSDLQSILATMSVPAGPGGGQQVDLASVLTPEIMAPILANADVQERLLPYLPSGESLPQTAEEIQNTLTSPQFQQALGMFSAALASGQLGPLMCQFGLPAEAVEAANKGDVEAFAKAMQNSASPEQQEGDGKDKKDEEEDMSLD</sequence>
<dbReference type="InterPro" id="IPR032368">
    <property type="entry name" value="RPN13_DEUBAD"/>
</dbReference>
<dbReference type="PROSITE" id="PS51257">
    <property type="entry name" value="PROKAR_LIPOPROTEIN"/>
    <property type="match status" value="1"/>
</dbReference>
<dbReference type="GO" id="GO:0008541">
    <property type="term" value="C:proteasome regulatory particle, lid subcomplex"/>
    <property type="evidence" value="ECO:0007669"/>
    <property type="project" value="TreeGrafter"/>
</dbReference>
<feature type="region of interest" description="Disordered" evidence="4">
    <location>
        <begin position="338"/>
        <end position="368"/>
    </location>
</feature>
<organism evidence="6">
    <name type="scientific">Capra hircus</name>
    <name type="common">Goat</name>
    <dbReference type="NCBI Taxonomy" id="9925"/>
    <lineage>
        <taxon>Eukaryota</taxon>
        <taxon>Metazoa</taxon>
        <taxon>Chordata</taxon>
        <taxon>Craniata</taxon>
        <taxon>Vertebrata</taxon>
        <taxon>Euteleostomi</taxon>
        <taxon>Mammalia</taxon>
        <taxon>Eutheria</taxon>
        <taxon>Laurasiatheria</taxon>
        <taxon>Artiodactyla</taxon>
        <taxon>Ruminantia</taxon>
        <taxon>Pecora</taxon>
        <taxon>Bovidae</taxon>
        <taxon>Caprinae</taxon>
        <taxon>Capra</taxon>
    </lineage>
</organism>
<evidence type="ECO:0000256" key="4">
    <source>
        <dbReference type="SAM" id="MobiDB-lite"/>
    </source>
</evidence>
<protein>
    <submittedName>
        <fullName evidence="6">ADRM1 26S proteasome ubiquitin receptor</fullName>
    </submittedName>
</protein>
<dbReference type="PANTHER" id="PTHR12225:SF0">
    <property type="entry name" value="PROTEASOMAL UBIQUITIN RECEPTOR ADRM1"/>
    <property type="match status" value="1"/>
</dbReference>
<dbReference type="Ensembl" id="ENSCHIT00010023671.1">
    <property type="protein sequence ID" value="ENSCHIP00010016948.1"/>
    <property type="gene ID" value="ENSCHIG00010012295.1"/>
</dbReference>